<dbReference type="OrthoDB" id="364779at2759"/>
<dbReference type="PANTHER" id="PTHR12770:SF31">
    <property type="entry name" value="RUS FAMILY MEMBER 1"/>
    <property type="match status" value="1"/>
</dbReference>
<dbReference type="InterPro" id="IPR006968">
    <property type="entry name" value="RUS_fam"/>
</dbReference>
<protein>
    <recommendedName>
        <fullName evidence="10">DUF647-domain-containing protein</fullName>
    </recommendedName>
</protein>
<evidence type="ECO:0000256" key="1">
    <source>
        <dbReference type="ARBA" id="ARBA00004370"/>
    </source>
</evidence>
<dbReference type="Pfam" id="PF04884">
    <property type="entry name" value="UVB_sens_prot"/>
    <property type="match status" value="1"/>
</dbReference>
<keyword evidence="4" id="KW-1133">Transmembrane helix</keyword>
<comment type="caution">
    <text evidence="8">The sequence shown here is derived from an EMBL/GenBank/DDBJ whole genome shotgun (WGS) entry which is preliminary data.</text>
</comment>
<dbReference type="Pfam" id="PF24160">
    <property type="entry name" value="UVB_sens_C"/>
    <property type="match status" value="1"/>
</dbReference>
<comment type="similarity">
    <text evidence="2">Belongs to the RUS1 family.</text>
</comment>
<dbReference type="PANTHER" id="PTHR12770">
    <property type="entry name" value="RUS1 FAMILY PROTEIN C16ORF58"/>
    <property type="match status" value="1"/>
</dbReference>
<dbReference type="Proteomes" id="UP000801428">
    <property type="component" value="Unassembled WGS sequence"/>
</dbReference>
<sequence length="473" mass="51555">MSASELLEIVEHDDAGNVTSICVSSNEKRVDFVLPQKTKNYAQKLLDVFLPTGYPHSVTEDYIQYQIYDSLQAFSSSIAGLLASRAVLEGVGVGDSSASPTSALLLSILQESMGRIATILFAHRLGTALEPECKMYRLAADVFNDTAMILDCLSPAFPKPARVMVLSFSSCLRALCGVCAGSAKASLSAHFAKNGNLGELNAKDSSQETVISLLGMVAGSVVVSWITTPMATWVTLIALLSVHLGTNYAAVKAVSMTSINRQRANIVLSHILYSQDLKQEVLSPKDVSKQERIFERDGVLRVNDKISGYCRIGVSMQTLLSRISAARPTRSGALCAMPVKVTELLEIFASEGYILWLDDDHQADVTSKEVLIVLKKNCTALDQLKAWMHALLLVFQATDRLNTASSKADKSNAEMQLDRLDKTLDLRQRLFDQQVPVLTSKGWDLDIAALETRAGVRVLIPIQQRVSVETATI</sequence>
<accession>A0A9P4WDJ3</accession>
<keyword evidence="3" id="KW-0812">Transmembrane</keyword>
<organism evidence="8 9">
    <name type="scientific">Curvularia kusanoi</name>
    <name type="common">Cochliobolus kusanoi</name>
    <dbReference type="NCBI Taxonomy" id="90978"/>
    <lineage>
        <taxon>Eukaryota</taxon>
        <taxon>Fungi</taxon>
        <taxon>Dikarya</taxon>
        <taxon>Ascomycota</taxon>
        <taxon>Pezizomycotina</taxon>
        <taxon>Dothideomycetes</taxon>
        <taxon>Pleosporomycetidae</taxon>
        <taxon>Pleosporales</taxon>
        <taxon>Pleosporineae</taxon>
        <taxon>Pleosporaceae</taxon>
        <taxon>Curvularia</taxon>
    </lineage>
</organism>
<evidence type="ECO:0000313" key="9">
    <source>
        <dbReference type="Proteomes" id="UP000801428"/>
    </source>
</evidence>
<feature type="domain" description="Root UVB sensitive protein C-terminal" evidence="7">
    <location>
        <begin position="366"/>
        <end position="451"/>
    </location>
</feature>
<dbReference type="InterPro" id="IPR054549">
    <property type="entry name" value="UVB_sens_RUS_dom"/>
</dbReference>
<reference evidence="8" key="1">
    <citation type="submission" date="2019-04" db="EMBL/GenBank/DDBJ databases">
        <title>Sequencing of skin fungus with MAO and IRED activity.</title>
        <authorList>
            <person name="Marsaioli A.J."/>
            <person name="Bonatto J.M.C."/>
            <person name="Reis Junior O."/>
        </authorList>
    </citation>
    <scope>NUCLEOTIDE SEQUENCE</scope>
    <source>
        <strain evidence="8">30M1</strain>
    </source>
</reference>
<feature type="domain" description="Protein root UVB sensitive/RUS" evidence="6">
    <location>
        <begin position="36"/>
        <end position="273"/>
    </location>
</feature>
<dbReference type="GO" id="GO:0016020">
    <property type="term" value="C:membrane"/>
    <property type="evidence" value="ECO:0007669"/>
    <property type="project" value="UniProtKB-SubCell"/>
</dbReference>
<dbReference type="EMBL" id="SWKU01000004">
    <property type="protein sequence ID" value="KAF3007931.1"/>
    <property type="molecule type" value="Genomic_DNA"/>
</dbReference>
<dbReference type="AlphaFoldDB" id="A0A9P4WDJ3"/>
<evidence type="ECO:0000256" key="4">
    <source>
        <dbReference type="ARBA" id="ARBA00022989"/>
    </source>
</evidence>
<proteinExistence type="inferred from homology"/>
<gene>
    <name evidence="8" type="ORF">E8E13_011218</name>
</gene>
<evidence type="ECO:0000259" key="7">
    <source>
        <dbReference type="Pfam" id="PF24160"/>
    </source>
</evidence>
<dbReference type="InterPro" id="IPR055412">
    <property type="entry name" value="UVB_sens_C"/>
</dbReference>
<evidence type="ECO:0000256" key="2">
    <source>
        <dbReference type="ARBA" id="ARBA00007558"/>
    </source>
</evidence>
<name>A0A9P4WDJ3_CURKU</name>
<evidence type="ECO:0000313" key="8">
    <source>
        <dbReference type="EMBL" id="KAF3007931.1"/>
    </source>
</evidence>
<evidence type="ECO:0000259" key="6">
    <source>
        <dbReference type="Pfam" id="PF04884"/>
    </source>
</evidence>
<evidence type="ECO:0000256" key="3">
    <source>
        <dbReference type="ARBA" id="ARBA00022692"/>
    </source>
</evidence>
<keyword evidence="5" id="KW-0472">Membrane</keyword>
<evidence type="ECO:0008006" key="10">
    <source>
        <dbReference type="Google" id="ProtNLM"/>
    </source>
</evidence>
<comment type="subcellular location">
    <subcellularLocation>
        <location evidence="1">Membrane</location>
    </subcellularLocation>
</comment>
<keyword evidence="9" id="KW-1185">Reference proteome</keyword>
<evidence type="ECO:0000256" key="5">
    <source>
        <dbReference type="ARBA" id="ARBA00023136"/>
    </source>
</evidence>